<dbReference type="PaxDb" id="589924-Ferp_1423"/>
<organism evidence="6 7">
    <name type="scientific">Ferroglobus placidus (strain DSM 10642 / AEDII12DO)</name>
    <dbReference type="NCBI Taxonomy" id="589924"/>
    <lineage>
        <taxon>Archaea</taxon>
        <taxon>Methanobacteriati</taxon>
        <taxon>Methanobacteriota</taxon>
        <taxon>Archaeoglobi</taxon>
        <taxon>Archaeoglobales</taxon>
        <taxon>Archaeoglobaceae</taxon>
        <taxon>Ferroglobus</taxon>
    </lineage>
</organism>
<keyword evidence="3" id="KW-0408">Iron</keyword>
<accession>D3RYL1</accession>
<evidence type="ECO:0000256" key="3">
    <source>
        <dbReference type="ARBA" id="ARBA00023004"/>
    </source>
</evidence>
<reference evidence="6 7" key="2">
    <citation type="journal article" date="2011" name="Stand. Genomic Sci.">
        <title>Complete genome sequence of Ferroglobus placidus AEDII12DO.</title>
        <authorList>
            <person name="Anderson I."/>
            <person name="Risso C."/>
            <person name="Holmes D."/>
            <person name="Lucas S."/>
            <person name="Copeland A."/>
            <person name="Lapidus A."/>
            <person name="Cheng J.F."/>
            <person name="Bruce D."/>
            <person name="Goodwin L."/>
            <person name="Pitluck S."/>
            <person name="Saunders E."/>
            <person name="Brettin T."/>
            <person name="Detter J.C."/>
            <person name="Han C."/>
            <person name="Tapia R."/>
            <person name="Larimer F."/>
            <person name="Land M."/>
            <person name="Hauser L."/>
            <person name="Woyke T."/>
            <person name="Lovley D."/>
            <person name="Kyrpides N."/>
            <person name="Ivanova N."/>
        </authorList>
    </citation>
    <scope>NUCLEOTIDE SEQUENCE [LARGE SCALE GENOMIC DNA]</scope>
    <source>
        <strain evidence="7">DSM 10642 / AEDII12DO</strain>
    </source>
</reference>
<keyword evidence="1" id="KW-0004">4Fe-4S</keyword>
<dbReference type="GeneID" id="8778941"/>
<dbReference type="HOGENOM" id="CLU_043374_3_2_2"/>
<dbReference type="SUPFAM" id="SSF54862">
    <property type="entry name" value="4Fe-4S ferredoxins"/>
    <property type="match status" value="1"/>
</dbReference>
<dbReference type="eggNOG" id="arCOG01500">
    <property type="taxonomic scope" value="Archaea"/>
</dbReference>
<keyword evidence="7" id="KW-1185">Reference proteome</keyword>
<evidence type="ECO:0000256" key="1">
    <source>
        <dbReference type="ARBA" id="ARBA00022485"/>
    </source>
</evidence>
<evidence type="ECO:0000313" key="7">
    <source>
        <dbReference type="Proteomes" id="UP000002613"/>
    </source>
</evidence>
<dbReference type="Pfam" id="PF13187">
    <property type="entry name" value="Fer4_9"/>
    <property type="match status" value="1"/>
</dbReference>
<protein>
    <submittedName>
        <fullName evidence="6">4Fe-4S ferredoxin iron-sulfur binding domain protein</fullName>
    </submittedName>
</protein>
<dbReference type="PANTHER" id="PTHR42859:SF15">
    <property type="entry name" value="IRON-SULFUR CLUSTER BINDING PROTEIN"/>
    <property type="match status" value="1"/>
</dbReference>
<dbReference type="GO" id="GO:0051539">
    <property type="term" value="F:4 iron, 4 sulfur cluster binding"/>
    <property type="evidence" value="ECO:0007669"/>
    <property type="project" value="UniProtKB-KW"/>
</dbReference>
<dbReference type="KEGG" id="fpl:Ferp_1423"/>
<sequence>MKRLVIKDLEKCVGCGLCMYACSRRNARDPEIGVSKSGILAVSLSGFERGATIIFCRACSEPPCAQVCPTGAMTPRKGGGVFFKEDLCIACGNCMEACTIGAIFRQENGKPAVCVHCGYCANYCPHGVLAYEEVKS</sequence>
<dbReference type="PANTHER" id="PTHR42859">
    <property type="entry name" value="OXIDOREDUCTASE"/>
    <property type="match status" value="1"/>
</dbReference>
<evidence type="ECO:0000313" key="6">
    <source>
        <dbReference type="EMBL" id="ADC65574.1"/>
    </source>
</evidence>
<dbReference type="OrthoDB" id="2837at2157"/>
<proteinExistence type="predicted"/>
<dbReference type="PROSITE" id="PS00198">
    <property type="entry name" value="4FE4S_FER_1"/>
    <property type="match status" value="1"/>
</dbReference>
<dbReference type="GO" id="GO:0016491">
    <property type="term" value="F:oxidoreductase activity"/>
    <property type="evidence" value="ECO:0007669"/>
    <property type="project" value="UniProtKB-ARBA"/>
</dbReference>
<keyword evidence="4" id="KW-0411">Iron-sulfur</keyword>
<dbReference type="InterPro" id="IPR017900">
    <property type="entry name" value="4Fe4S_Fe_S_CS"/>
</dbReference>
<dbReference type="Proteomes" id="UP000002613">
    <property type="component" value="Chromosome"/>
</dbReference>
<gene>
    <name evidence="6" type="ordered locus">Ferp_1423</name>
</gene>
<dbReference type="InterPro" id="IPR017896">
    <property type="entry name" value="4Fe4S_Fe-S-bd"/>
</dbReference>
<reference evidence="7" key="1">
    <citation type="submission" date="2010-02" db="EMBL/GenBank/DDBJ databases">
        <title>Complete sequence of Ferroglobus placidus DSM 10642.</title>
        <authorList>
            <consortium name="US DOE Joint Genome Institute"/>
            <person name="Lucas S."/>
            <person name="Copeland A."/>
            <person name="Lapidus A."/>
            <person name="Cheng J.-F."/>
            <person name="Bruce D."/>
            <person name="Goodwin L."/>
            <person name="Pitluck S."/>
            <person name="Saunders E."/>
            <person name="Brettin T."/>
            <person name="Detter J.C."/>
            <person name="Han C."/>
            <person name="Tapia R."/>
            <person name="Larimer F."/>
            <person name="Land M."/>
            <person name="Hauser L."/>
            <person name="Kyrpides N."/>
            <person name="Ivanova N."/>
            <person name="Holmes D."/>
            <person name="Lovley D."/>
            <person name="Kyrpides N."/>
            <person name="Anderson I.J."/>
            <person name="Woyke T."/>
        </authorList>
    </citation>
    <scope>NUCLEOTIDE SEQUENCE [LARGE SCALE GENOMIC DNA]</scope>
    <source>
        <strain evidence="7">DSM 10642 / AEDII12DO</strain>
    </source>
</reference>
<dbReference type="GO" id="GO:0046872">
    <property type="term" value="F:metal ion binding"/>
    <property type="evidence" value="ECO:0007669"/>
    <property type="project" value="UniProtKB-KW"/>
</dbReference>
<dbReference type="EMBL" id="CP001899">
    <property type="protein sequence ID" value="ADC65574.1"/>
    <property type="molecule type" value="Genomic_DNA"/>
</dbReference>
<evidence type="ECO:0000256" key="2">
    <source>
        <dbReference type="ARBA" id="ARBA00022723"/>
    </source>
</evidence>
<dbReference type="AlphaFoldDB" id="D3RYL1"/>
<dbReference type="RefSeq" id="WP_012965917.1">
    <property type="nucleotide sequence ID" value="NC_013849.1"/>
</dbReference>
<dbReference type="STRING" id="589924.Ferp_1423"/>
<dbReference type="InterPro" id="IPR050294">
    <property type="entry name" value="RnfB_subfamily"/>
</dbReference>
<evidence type="ECO:0000256" key="4">
    <source>
        <dbReference type="ARBA" id="ARBA00023014"/>
    </source>
</evidence>
<dbReference type="PROSITE" id="PS51379">
    <property type="entry name" value="4FE4S_FER_2"/>
    <property type="match status" value="3"/>
</dbReference>
<name>D3RYL1_FERPA</name>
<feature type="domain" description="4Fe-4S ferredoxin-type" evidence="5">
    <location>
        <begin position="2"/>
        <end position="33"/>
    </location>
</feature>
<dbReference type="CDD" id="cd16370">
    <property type="entry name" value="DMSOR_beta_like"/>
    <property type="match status" value="1"/>
</dbReference>
<feature type="domain" description="4Fe-4S ferredoxin-type" evidence="5">
    <location>
        <begin position="79"/>
        <end position="108"/>
    </location>
</feature>
<dbReference type="Pfam" id="PF00037">
    <property type="entry name" value="Fer4"/>
    <property type="match status" value="1"/>
</dbReference>
<feature type="domain" description="4Fe-4S ferredoxin-type" evidence="5">
    <location>
        <begin position="111"/>
        <end position="134"/>
    </location>
</feature>
<dbReference type="Gene3D" id="3.30.70.20">
    <property type="match status" value="2"/>
</dbReference>
<evidence type="ECO:0000259" key="5">
    <source>
        <dbReference type="PROSITE" id="PS51379"/>
    </source>
</evidence>
<keyword evidence="2" id="KW-0479">Metal-binding</keyword>
<dbReference type="Pfam" id="PF12797">
    <property type="entry name" value="Fer4_2"/>
    <property type="match status" value="1"/>
</dbReference>